<dbReference type="Proteomes" id="UP000298030">
    <property type="component" value="Unassembled WGS sequence"/>
</dbReference>
<keyword evidence="3" id="KW-1185">Reference proteome</keyword>
<dbReference type="AlphaFoldDB" id="A0A4Y7SL75"/>
<organism evidence="2 3">
    <name type="scientific">Coprinellus micaceus</name>
    <name type="common">Glistening ink-cap mushroom</name>
    <name type="synonym">Coprinus micaceus</name>
    <dbReference type="NCBI Taxonomy" id="71717"/>
    <lineage>
        <taxon>Eukaryota</taxon>
        <taxon>Fungi</taxon>
        <taxon>Dikarya</taxon>
        <taxon>Basidiomycota</taxon>
        <taxon>Agaricomycotina</taxon>
        <taxon>Agaricomycetes</taxon>
        <taxon>Agaricomycetidae</taxon>
        <taxon>Agaricales</taxon>
        <taxon>Agaricineae</taxon>
        <taxon>Psathyrellaceae</taxon>
        <taxon>Coprinellus</taxon>
    </lineage>
</organism>
<dbReference type="EMBL" id="QPFP01000088">
    <property type="protein sequence ID" value="TEB22620.1"/>
    <property type="molecule type" value="Genomic_DNA"/>
</dbReference>
<gene>
    <name evidence="2" type="ORF">FA13DRAFT_1715931</name>
</gene>
<evidence type="ECO:0000313" key="2">
    <source>
        <dbReference type="EMBL" id="TEB22620.1"/>
    </source>
</evidence>
<accession>A0A4Y7SL75</accession>
<proteinExistence type="predicted"/>
<name>A0A4Y7SL75_COPMI</name>
<keyword evidence="1" id="KW-0812">Transmembrane</keyword>
<reference evidence="2 3" key="1">
    <citation type="journal article" date="2019" name="Nat. Ecol. Evol.">
        <title>Megaphylogeny resolves global patterns of mushroom evolution.</title>
        <authorList>
            <person name="Varga T."/>
            <person name="Krizsan K."/>
            <person name="Foldi C."/>
            <person name="Dima B."/>
            <person name="Sanchez-Garcia M."/>
            <person name="Sanchez-Ramirez S."/>
            <person name="Szollosi G.J."/>
            <person name="Szarkandi J.G."/>
            <person name="Papp V."/>
            <person name="Albert L."/>
            <person name="Andreopoulos W."/>
            <person name="Angelini C."/>
            <person name="Antonin V."/>
            <person name="Barry K.W."/>
            <person name="Bougher N.L."/>
            <person name="Buchanan P."/>
            <person name="Buyck B."/>
            <person name="Bense V."/>
            <person name="Catcheside P."/>
            <person name="Chovatia M."/>
            <person name="Cooper J."/>
            <person name="Damon W."/>
            <person name="Desjardin D."/>
            <person name="Finy P."/>
            <person name="Geml J."/>
            <person name="Haridas S."/>
            <person name="Hughes K."/>
            <person name="Justo A."/>
            <person name="Karasinski D."/>
            <person name="Kautmanova I."/>
            <person name="Kiss B."/>
            <person name="Kocsube S."/>
            <person name="Kotiranta H."/>
            <person name="LaButti K.M."/>
            <person name="Lechner B.E."/>
            <person name="Liimatainen K."/>
            <person name="Lipzen A."/>
            <person name="Lukacs Z."/>
            <person name="Mihaltcheva S."/>
            <person name="Morgado L.N."/>
            <person name="Niskanen T."/>
            <person name="Noordeloos M.E."/>
            <person name="Ohm R.A."/>
            <person name="Ortiz-Santana B."/>
            <person name="Ovrebo C."/>
            <person name="Racz N."/>
            <person name="Riley R."/>
            <person name="Savchenko A."/>
            <person name="Shiryaev A."/>
            <person name="Soop K."/>
            <person name="Spirin V."/>
            <person name="Szebenyi C."/>
            <person name="Tomsovsky M."/>
            <person name="Tulloss R.E."/>
            <person name="Uehling J."/>
            <person name="Grigoriev I.V."/>
            <person name="Vagvolgyi C."/>
            <person name="Papp T."/>
            <person name="Martin F.M."/>
            <person name="Miettinen O."/>
            <person name="Hibbett D.S."/>
            <person name="Nagy L.G."/>
        </authorList>
    </citation>
    <scope>NUCLEOTIDE SEQUENCE [LARGE SCALE GENOMIC DNA]</scope>
    <source>
        <strain evidence="2 3">FP101781</strain>
    </source>
</reference>
<evidence type="ECO:0000256" key="1">
    <source>
        <dbReference type="SAM" id="Phobius"/>
    </source>
</evidence>
<feature type="transmembrane region" description="Helical" evidence="1">
    <location>
        <begin position="113"/>
        <end position="131"/>
    </location>
</feature>
<feature type="transmembrane region" description="Helical" evidence="1">
    <location>
        <begin position="86"/>
        <end position="107"/>
    </location>
</feature>
<sequence>MTPWNGAMVPFLCINLAAFMTATVAVVYSFIDPFDGAHEPGSCNRAYPLKPAQSKVQLSLTIFALGLTESLLIWRMYRLWLRLKTFAAFLVLLNLMIVGSGIFLVYFPQSTDMVKIYLCYCVGFFLATGIINGEHQASTPFIGETSTHHTLAGRTWWMLRQLKHLHIYEICPHPYSWTGTLTDTGAAVSTFALCSIPLSAALVPALSQAAIPS</sequence>
<comment type="caution">
    <text evidence="2">The sequence shown here is derived from an EMBL/GenBank/DDBJ whole genome shotgun (WGS) entry which is preliminary data.</text>
</comment>
<protein>
    <submittedName>
        <fullName evidence="2">Uncharacterized protein</fullName>
    </submittedName>
</protein>
<evidence type="ECO:0000313" key="3">
    <source>
        <dbReference type="Proteomes" id="UP000298030"/>
    </source>
</evidence>
<keyword evidence="1" id="KW-0472">Membrane</keyword>
<keyword evidence="1" id="KW-1133">Transmembrane helix</keyword>
<feature type="transmembrane region" description="Helical" evidence="1">
    <location>
        <begin position="12"/>
        <end position="31"/>
    </location>
</feature>